<evidence type="ECO:0000256" key="2">
    <source>
        <dbReference type="SAM" id="SignalP"/>
    </source>
</evidence>
<gene>
    <name evidence="4" type="ORF">JL2886_03284</name>
</gene>
<evidence type="ECO:0000313" key="5">
    <source>
        <dbReference type="Proteomes" id="UP000092565"/>
    </source>
</evidence>
<dbReference type="RefSeq" id="WP_065272862.1">
    <property type="nucleotide sequence ID" value="NZ_CP015124.1"/>
</dbReference>
<keyword evidence="5" id="KW-1185">Reference proteome</keyword>
<sequence>MIARAAFALGLLLADAAAATAPEDSLRPAGRPAGIAASPGPELEVSTLAGPELMRPKGRPMSEQTLAVAALGVVTLPDVGPGSSLRPSLRPDAIVQQVLFKRRKLRKTSVCGDIDIQGEPVGSVVGSLPGCGAKSAVRVSSVAGVQLSKKSVMTCDMAKSLNRWVERDVEKAFGRRNRVVSLRVAAHYSCRTRNNRPGARISEHGKGKAIDISGFTLEDGETITVLEGWQKRRTRRKLRKIWKAACGPFGTVLGPDADRYHKDHFHLDVARHRGGSYCR</sequence>
<dbReference type="Proteomes" id="UP000092565">
    <property type="component" value="Chromosome"/>
</dbReference>
<dbReference type="PATRIC" id="fig|60890.4.peg.3200"/>
<proteinExistence type="predicted"/>
<dbReference type="AlphaFoldDB" id="A0A1B0ZVC5"/>
<feature type="chain" id="PRO_5044370096" evidence="2">
    <location>
        <begin position="22"/>
        <end position="279"/>
    </location>
</feature>
<feature type="region of interest" description="Disordered" evidence="1">
    <location>
        <begin position="22"/>
        <end position="43"/>
    </location>
</feature>
<dbReference type="EMBL" id="CP015124">
    <property type="protein sequence ID" value="ANP38163.1"/>
    <property type="molecule type" value="Genomic_DNA"/>
</dbReference>
<protein>
    <submittedName>
        <fullName evidence="4">Extensin-like protein</fullName>
    </submittedName>
</protein>
<organism evidence="4 5">
    <name type="scientific">Phaeobacter gallaeciensis</name>
    <dbReference type="NCBI Taxonomy" id="60890"/>
    <lineage>
        <taxon>Bacteria</taxon>
        <taxon>Pseudomonadati</taxon>
        <taxon>Pseudomonadota</taxon>
        <taxon>Alphaproteobacteria</taxon>
        <taxon>Rhodobacterales</taxon>
        <taxon>Roseobacteraceae</taxon>
        <taxon>Phaeobacter</taxon>
    </lineage>
</organism>
<feature type="signal peptide" evidence="2">
    <location>
        <begin position="1"/>
        <end position="21"/>
    </location>
</feature>
<evidence type="ECO:0000256" key="1">
    <source>
        <dbReference type="SAM" id="MobiDB-lite"/>
    </source>
</evidence>
<dbReference type="Pfam" id="PF06904">
    <property type="entry name" value="Extensin-like_C"/>
    <property type="match status" value="1"/>
</dbReference>
<accession>A0A1B0ZVC5</accession>
<evidence type="ECO:0000259" key="3">
    <source>
        <dbReference type="Pfam" id="PF06904"/>
    </source>
</evidence>
<dbReference type="InterPro" id="IPR009683">
    <property type="entry name" value="Extensin-like_C"/>
</dbReference>
<keyword evidence="2" id="KW-0732">Signal</keyword>
<feature type="domain" description="Extensin-like C-terminal" evidence="3">
    <location>
        <begin position="129"/>
        <end position="279"/>
    </location>
</feature>
<name>A0A1B0ZVC5_9RHOB</name>
<dbReference type="OrthoDB" id="9809788at2"/>
<reference evidence="4 5" key="1">
    <citation type="submission" date="2016-04" db="EMBL/GenBank/DDBJ databases">
        <authorList>
            <person name="Evans L.H."/>
            <person name="Alamgir A."/>
            <person name="Owens N."/>
            <person name="Weber N.D."/>
            <person name="Virtaneva K."/>
            <person name="Barbian K."/>
            <person name="Babar A."/>
            <person name="Rosenke K."/>
        </authorList>
    </citation>
    <scope>NUCLEOTIDE SEQUENCE [LARGE SCALE GENOMIC DNA]</scope>
    <source>
        <strain evidence="4 5">JL2886</strain>
    </source>
</reference>
<evidence type="ECO:0000313" key="4">
    <source>
        <dbReference type="EMBL" id="ANP38163.1"/>
    </source>
</evidence>